<evidence type="ECO:0000313" key="4">
    <source>
        <dbReference type="Proteomes" id="UP000002640"/>
    </source>
</evidence>
<dbReference type="InterPro" id="IPR047047">
    <property type="entry name" value="GST_Omega-like_C"/>
</dbReference>
<dbReference type="RefSeq" id="XP_009519026.1">
    <property type="nucleotide sequence ID" value="XM_009520731.1"/>
</dbReference>
<dbReference type="SMR" id="G4YVY4"/>
<dbReference type="FunFam" id="3.40.30.10:FF:000499">
    <property type="entry name" value="Glutathione S-transferase"/>
    <property type="match status" value="1"/>
</dbReference>
<dbReference type="SUPFAM" id="SSF52833">
    <property type="entry name" value="Thioredoxin-like"/>
    <property type="match status" value="1"/>
</dbReference>
<dbReference type="GO" id="GO:0004364">
    <property type="term" value="F:glutathione transferase activity"/>
    <property type="evidence" value="ECO:0007669"/>
    <property type="project" value="InterPro"/>
</dbReference>
<dbReference type="PANTHER" id="PTHR32419:SF6">
    <property type="entry name" value="GLUTATHIONE S-TRANSFERASE OMEGA-LIKE 1-RELATED"/>
    <property type="match status" value="1"/>
</dbReference>
<organism evidence="3 4">
    <name type="scientific">Phytophthora sojae (strain P6497)</name>
    <name type="common">Soybean stem and root rot agent</name>
    <name type="synonym">Phytophthora megasperma f. sp. glycines</name>
    <dbReference type="NCBI Taxonomy" id="1094619"/>
    <lineage>
        <taxon>Eukaryota</taxon>
        <taxon>Sar</taxon>
        <taxon>Stramenopiles</taxon>
        <taxon>Oomycota</taxon>
        <taxon>Peronosporomycetes</taxon>
        <taxon>Peronosporales</taxon>
        <taxon>Peronosporaceae</taxon>
        <taxon>Phytophthora</taxon>
    </lineage>
</organism>
<dbReference type="Gene3D" id="3.40.30.10">
    <property type="entry name" value="Glutaredoxin"/>
    <property type="match status" value="1"/>
</dbReference>
<dbReference type="InParanoid" id="G4YVY4"/>
<feature type="compositionally biased region" description="Polar residues" evidence="1">
    <location>
        <begin position="107"/>
        <end position="122"/>
    </location>
</feature>
<dbReference type="Pfam" id="PF13409">
    <property type="entry name" value="GST_N_2"/>
    <property type="match status" value="1"/>
</dbReference>
<feature type="compositionally biased region" description="Pro residues" evidence="1">
    <location>
        <begin position="22"/>
        <end position="45"/>
    </location>
</feature>
<dbReference type="EMBL" id="JH159152">
    <property type="protein sequence ID" value="EGZ23738.1"/>
    <property type="molecule type" value="Genomic_DNA"/>
</dbReference>
<dbReference type="PROSITE" id="PS50405">
    <property type="entry name" value="GST_CTER"/>
    <property type="match status" value="1"/>
</dbReference>
<dbReference type="AlphaFoldDB" id="G4YVY4"/>
<keyword evidence="4" id="KW-1185">Reference proteome</keyword>
<feature type="region of interest" description="Disordered" evidence="1">
    <location>
        <begin position="101"/>
        <end position="122"/>
    </location>
</feature>
<dbReference type="Gene3D" id="1.20.1050.10">
    <property type="match status" value="1"/>
</dbReference>
<evidence type="ECO:0000259" key="2">
    <source>
        <dbReference type="PROSITE" id="PS50405"/>
    </source>
</evidence>
<gene>
    <name evidence="3" type="ORF">PHYSODRAFT_344519</name>
</gene>
<feature type="region of interest" description="Disordered" evidence="1">
    <location>
        <begin position="14"/>
        <end position="51"/>
    </location>
</feature>
<dbReference type="InterPro" id="IPR040079">
    <property type="entry name" value="Glutathione_S-Trfase"/>
</dbReference>
<dbReference type="InterPro" id="IPR010987">
    <property type="entry name" value="Glutathione-S-Trfase_C-like"/>
</dbReference>
<dbReference type="SUPFAM" id="SSF47616">
    <property type="entry name" value="GST C-terminal domain-like"/>
    <property type="match status" value="1"/>
</dbReference>
<dbReference type="GO" id="GO:0005737">
    <property type="term" value="C:cytoplasm"/>
    <property type="evidence" value="ECO:0007669"/>
    <property type="project" value="TreeGrafter"/>
</dbReference>
<reference evidence="3 4" key="1">
    <citation type="journal article" date="2006" name="Science">
        <title>Phytophthora genome sequences uncover evolutionary origins and mechanisms of pathogenesis.</title>
        <authorList>
            <person name="Tyler B.M."/>
            <person name="Tripathy S."/>
            <person name="Zhang X."/>
            <person name="Dehal P."/>
            <person name="Jiang R.H."/>
            <person name="Aerts A."/>
            <person name="Arredondo F.D."/>
            <person name="Baxter L."/>
            <person name="Bensasson D."/>
            <person name="Beynon J.L."/>
            <person name="Chapman J."/>
            <person name="Damasceno C.M."/>
            <person name="Dorrance A.E."/>
            <person name="Dou D."/>
            <person name="Dickerman A.W."/>
            <person name="Dubchak I.L."/>
            <person name="Garbelotto M."/>
            <person name="Gijzen M."/>
            <person name="Gordon S.G."/>
            <person name="Govers F."/>
            <person name="Grunwald N.J."/>
            <person name="Huang W."/>
            <person name="Ivors K.L."/>
            <person name="Jones R.W."/>
            <person name="Kamoun S."/>
            <person name="Krampis K."/>
            <person name="Lamour K.H."/>
            <person name="Lee M.K."/>
            <person name="McDonald W.H."/>
            <person name="Medina M."/>
            <person name="Meijer H.J."/>
            <person name="Nordberg E.K."/>
            <person name="Maclean D.J."/>
            <person name="Ospina-Giraldo M.D."/>
            <person name="Morris P.F."/>
            <person name="Phuntumart V."/>
            <person name="Putnam N.H."/>
            <person name="Rash S."/>
            <person name="Rose J.K."/>
            <person name="Sakihama Y."/>
            <person name="Salamov A.A."/>
            <person name="Savidor A."/>
            <person name="Scheuring C.F."/>
            <person name="Smith B.M."/>
            <person name="Sobral B.W."/>
            <person name="Terry A."/>
            <person name="Torto-Alalibo T.A."/>
            <person name="Win J."/>
            <person name="Xu Z."/>
            <person name="Zhang H."/>
            <person name="Grigoriev I.V."/>
            <person name="Rokhsar D.S."/>
            <person name="Boore J.L."/>
        </authorList>
    </citation>
    <scope>NUCLEOTIDE SEQUENCE [LARGE SCALE GENOMIC DNA]</scope>
    <source>
        <strain evidence="3 4">P6497</strain>
    </source>
</reference>
<dbReference type="PANTHER" id="PTHR32419">
    <property type="entry name" value="GLUTATHIONYL-HYDROQUINONE REDUCTASE"/>
    <property type="match status" value="1"/>
</dbReference>
<sequence length="468" mass="53432">MDLLRKYFMQLEIDPRDVPLDASPPPPTPPSVPSEPPPPSPPPGPAVIEDNSDSDQEVIDMTVGDSPVNEYGLPDGEDAIYVYYDMTERRYQHVLLRGGEDKRHTPSKTLQAQPNPKQAMTTKNTWAVSEKGTFVRDPSKFRNWIEPRADAEFPAEANRYHLYISLACPWAHRCLITLNLKGLQDIIGLSVVHPVFQRTRPNDPEDQHMSWAFADPKKTPWLPGPSGLGEYSSEGSIPDTVNNAQYVRDLYEMCSKGNTRYTVPVLWDKVKKTIVSNESADIIRMFNSSFDALAPSKLDLYPAEFREDINAINEWIYNDINNGVYKCGFSTTQVAYDEAVTKLFESLDRVEDILSKQRFLMGDVFTEADVRLFTTLIRFDEVYHVHFKTNKKMIKDYPNLLNYTREIYQFPPVAKTVNMQHIKLHYYGSHTHLNSFGIVPAGPNTDYSIKHDRERFTATIPEFAVNSN</sequence>
<evidence type="ECO:0000256" key="1">
    <source>
        <dbReference type="SAM" id="MobiDB-lite"/>
    </source>
</evidence>
<accession>G4YVY4</accession>
<dbReference type="OMA" id="PWANRAI"/>
<dbReference type="KEGG" id="psoj:PHYSODRAFT_344519"/>
<dbReference type="InterPro" id="IPR036282">
    <property type="entry name" value="Glutathione-S-Trfase_C_sf"/>
</dbReference>
<feature type="domain" description="GST C-terminal" evidence="2">
    <location>
        <begin position="302"/>
        <end position="426"/>
    </location>
</feature>
<dbReference type="InterPro" id="IPR004045">
    <property type="entry name" value="Glutathione_S-Trfase_N"/>
</dbReference>
<protein>
    <recommendedName>
        <fullName evidence="2">GST C-terminal domain-containing protein</fullName>
    </recommendedName>
</protein>
<proteinExistence type="predicted"/>
<dbReference type="InterPro" id="IPR036249">
    <property type="entry name" value="Thioredoxin-like_sf"/>
</dbReference>
<dbReference type="CDD" id="cd03190">
    <property type="entry name" value="GST_C_Omega_like"/>
    <property type="match status" value="1"/>
</dbReference>
<dbReference type="GeneID" id="20648642"/>
<dbReference type="SFLD" id="SFLDG01148">
    <property type="entry name" value="Xi_(cytGST)"/>
    <property type="match status" value="1"/>
</dbReference>
<dbReference type="SFLD" id="SFLDS00019">
    <property type="entry name" value="Glutathione_Transferase_(cytos"/>
    <property type="match status" value="1"/>
</dbReference>
<dbReference type="InterPro" id="IPR016639">
    <property type="entry name" value="GST_Omega/GSH"/>
</dbReference>
<name>G4YVY4_PHYSP</name>
<dbReference type="Proteomes" id="UP000002640">
    <property type="component" value="Unassembled WGS sequence"/>
</dbReference>
<dbReference type="SFLD" id="SFLDG01206">
    <property type="entry name" value="Xi.1"/>
    <property type="match status" value="1"/>
</dbReference>
<evidence type="ECO:0000313" key="3">
    <source>
        <dbReference type="EMBL" id="EGZ23738.1"/>
    </source>
</evidence>
<dbReference type="Pfam" id="PF13410">
    <property type="entry name" value="GST_C_2"/>
    <property type="match status" value="1"/>
</dbReference>
<dbReference type="FunFam" id="1.20.1050.10:FF:000019">
    <property type="entry name" value="Glutathione S-transferase, omega"/>
    <property type="match status" value="1"/>
</dbReference>